<proteinExistence type="predicted"/>
<dbReference type="HOGENOM" id="CLU_1459715_0_0_5"/>
<geneLocation type="plasmid" evidence="1 2">
    <name>pMNOD03</name>
</geneLocation>
<accession>B8IXW1</accession>
<name>B8IXW1_METNO</name>
<dbReference type="AlphaFoldDB" id="B8IXW1"/>
<reference evidence="2" key="1">
    <citation type="submission" date="2009-01" db="EMBL/GenBank/DDBJ databases">
        <title>Complete sequence of plasmid 3 of Methylobacterium nodulans ORS 2060.</title>
        <authorList>
            <consortium name="US DOE Joint Genome Institute"/>
            <person name="Lucas S."/>
            <person name="Copeland A."/>
            <person name="Lapidus A."/>
            <person name="Glavina del Rio T."/>
            <person name="Dalin E."/>
            <person name="Tice H."/>
            <person name="Bruce D."/>
            <person name="Goodwin L."/>
            <person name="Pitluck S."/>
            <person name="Sims D."/>
            <person name="Brettin T."/>
            <person name="Detter J.C."/>
            <person name="Han C."/>
            <person name="Larimer F."/>
            <person name="Land M."/>
            <person name="Hauser L."/>
            <person name="Kyrpides N."/>
            <person name="Ivanova N."/>
            <person name="Marx C.J."/>
            <person name="Richardson P."/>
        </authorList>
    </citation>
    <scope>NUCLEOTIDE SEQUENCE [LARGE SCALE GENOMIC DNA]</scope>
    <source>
        <strain evidence="2">LMG 21967 / CNCM I-2342 / ORS 2060</strain>
        <plasmid evidence="2">Plasmid pMNOD03</plasmid>
    </source>
</reference>
<keyword evidence="2" id="KW-1185">Reference proteome</keyword>
<dbReference type="OrthoDB" id="7989106at2"/>
<dbReference type="EMBL" id="CP001352">
    <property type="protein sequence ID" value="ACL63251.1"/>
    <property type="molecule type" value="Genomic_DNA"/>
</dbReference>
<evidence type="ECO:0008006" key="3">
    <source>
        <dbReference type="Google" id="ProtNLM"/>
    </source>
</evidence>
<evidence type="ECO:0000313" key="1">
    <source>
        <dbReference type="EMBL" id="ACL63251.1"/>
    </source>
</evidence>
<evidence type="ECO:0000313" key="2">
    <source>
        <dbReference type="Proteomes" id="UP000008207"/>
    </source>
</evidence>
<sequence>MTKLSPYRQAYGSGECGLCAIIAAVDTVCHNIDEEAAGQFLSALAQALPAETAADLARILYEEGTERPEMERMLAAAQAWTQARGWRAWKWEGAHPQPGETAAHFWDCVSTVSQRPHTAVIIGLGEDTEPDTRYSGHWTCPERITKREVYLRDSDVYRRIPRADTGIRPEPRWAIEDCYILSRAT</sequence>
<dbReference type="Proteomes" id="UP000008207">
    <property type="component" value="Plasmid pMNOD03"/>
</dbReference>
<protein>
    <recommendedName>
        <fullName evidence="3">Peptidase C39-like domain-containing protein</fullName>
    </recommendedName>
</protein>
<dbReference type="KEGG" id="mno:Mnod_8791"/>
<keyword evidence="1" id="KW-0614">Plasmid</keyword>
<dbReference type="RefSeq" id="WP_012634270.1">
    <property type="nucleotide sequence ID" value="NC_011893.1"/>
</dbReference>
<gene>
    <name evidence="1" type="ordered locus">Mnod_8791</name>
</gene>
<organism evidence="1 2">
    <name type="scientific">Methylobacterium nodulans (strain LMG 21967 / CNCM I-2342 / ORS 2060)</name>
    <dbReference type="NCBI Taxonomy" id="460265"/>
    <lineage>
        <taxon>Bacteria</taxon>
        <taxon>Pseudomonadati</taxon>
        <taxon>Pseudomonadota</taxon>
        <taxon>Alphaproteobacteria</taxon>
        <taxon>Hyphomicrobiales</taxon>
        <taxon>Methylobacteriaceae</taxon>
        <taxon>Methylobacterium</taxon>
    </lineage>
</organism>